<dbReference type="AlphaFoldDB" id="A0A7S8RHN4"/>
<sequence length="195" mass="21702">MDSSSEAPVPFNAAAFDDVNELYSLLVYWVTVWAGTLRQPVPGVAGRAWRSDTGRIIGLPRSTSPVDGQRLVSGLAGWLGDRLDAILSADRPDDVDAMSDAVRDVWRMNARWPRIERPSFSAVPCPRQDCGARIAVYPPAFEGDDRRVVCTAGHWYPEEEYEHLIRVFEQVAREEAKTARVAKRLAKRYGIGATT</sequence>
<dbReference type="EMBL" id="CP064760">
    <property type="protein sequence ID" value="QPE05296.1"/>
    <property type="molecule type" value="Genomic_DNA"/>
</dbReference>
<protein>
    <submittedName>
        <fullName evidence="1">Uncharacterized protein</fullName>
    </submittedName>
</protein>
<keyword evidence="2" id="KW-1185">Reference proteome</keyword>
<dbReference type="Proteomes" id="UP000594480">
    <property type="component" value="Chromosome"/>
</dbReference>
<dbReference type="KEGG" id="msf:IT882_04300"/>
<dbReference type="RefSeq" id="WP_195693313.1">
    <property type="nucleotide sequence ID" value="NZ_CP064760.1"/>
</dbReference>
<evidence type="ECO:0000313" key="2">
    <source>
        <dbReference type="Proteomes" id="UP000594480"/>
    </source>
</evidence>
<gene>
    <name evidence="1" type="ORF">IT882_04300</name>
</gene>
<accession>A0A7S8RHN4</accession>
<evidence type="ECO:0000313" key="1">
    <source>
        <dbReference type="EMBL" id="QPE05296.1"/>
    </source>
</evidence>
<proteinExistence type="predicted"/>
<reference evidence="1 2" key="1">
    <citation type="submission" date="2020-11" db="EMBL/GenBank/DDBJ databases">
        <title>Amino acid is mineralized and recycled by bacteria in oceanic microbiome.</title>
        <authorList>
            <person name="Zheng L.Y."/>
        </authorList>
    </citation>
    <scope>NUCLEOTIDE SEQUENCE [LARGE SCALE GENOMIC DNA]</scope>
    <source>
        <strain evidence="1 2">A32-1</strain>
    </source>
</reference>
<name>A0A7S8RHN4_9MICO</name>
<organism evidence="1 2">
    <name type="scientific">Microbacterium schleiferi</name>
    <dbReference type="NCBI Taxonomy" id="69362"/>
    <lineage>
        <taxon>Bacteria</taxon>
        <taxon>Bacillati</taxon>
        <taxon>Actinomycetota</taxon>
        <taxon>Actinomycetes</taxon>
        <taxon>Micrococcales</taxon>
        <taxon>Microbacteriaceae</taxon>
        <taxon>Microbacterium</taxon>
    </lineage>
</organism>